<keyword evidence="2 6" id="KW-0699">rRNA-binding</keyword>
<dbReference type="InterPro" id="IPR018258">
    <property type="entry name" value="Ribosomal_bL21_CS"/>
</dbReference>
<dbReference type="Proteomes" id="UP000230731">
    <property type="component" value="Unassembled WGS sequence"/>
</dbReference>
<evidence type="ECO:0000313" key="9">
    <source>
        <dbReference type="Proteomes" id="UP000230731"/>
    </source>
</evidence>
<organism evidence="8 9">
    <name type="scientific">Candidatus Andersenbacteria bacterium CG10_big_fil_rev_8_21_14_0_10_54_11</name>
    <dbReference type="NCBI Taxonomy" id="1974485"/>
    <lineage>
        <taxon>Bacteria</taxon>
        <taxon>Candidatus Anderseniibacteriota</taxon>
    </lineage>
</organism>
<proteinExistence type="inferred from homology"/>
<keyword evidence="4 6" id="KW-0689">Ribosomal protein</keyword>
<dbReference type="PANTHER" id="PTHR21349">
    <property type="entry name" value="50S RIBOSOMAL PROTEIN L21"/>
    <property type="match status" value="1"/>
</dbReference>
<dbReference type="InterPro" id="IPR001787">
    <property type="entry name" value="Ribosomal_bL21"/>
</dbReference>
<dbReference type="PROSITE" id="PS01169">
    <property type="entry name" value="RIBOSOMAL_L21"/>
    <property type="match status" value="1"/>
</dbReference>
<dbReference type="NCBIfam" id="TIGR00061">
    <property type="entry name" value="L21"/>
    <property type="match status" value="1"/>
</dbReference>
<evidence type="ECO:0000256" key="7">
    <source>
        <dbReference type="RuleBase" id="RU000562"/>
    </source>
</evidence>
<dbReference type="HAMAP" id="MF_01363">
    <property type="entry name" value="Ribosomal_bL21"/>
    <property type="match status" value="1"/>
</dbReference>
<accession>A0A2M6WYK3</accession>
<dbReference type="GO" id="GO:0005840">
    <property type="term" value="C:ribosome"/>
    <property type="evidence" value="ECO:0007669"/>
    <property type="project" value="UniProtKB-KW"/>
</dbReference>
<comment type="similarity">
    <text evidence="1 6 7">Belongs to the bacterial ribosomal protein bL21 family.</text>
</comment>
<evidence type="ECO:0000256" key="2">
    <source>
        <dbReference type="ARBA" id="ARBA00022730"/>
    </source>
</evidence>
<dbReference type="GO" id="GO:0006412">
    <property type="term" value="P:translation"/>
    <property type="evidence" value="ECO:0007669"/>
    <property type="project" value="UniProtKB-UniRule"/>
</dbReference>
<evidence type="ECO:0000256" key="1">
    <source>
        <dbReference type="ARBA" id="ARBA00008563"/>
    </source>
</evidence>
<dbReference type="InterPro" id="IPR028909">
    <property type="entry name" value="bL21-like"/>
</dbReference>
<comment type="caution">
    <text evidence="8">The sequence shown here is derived from an EMBL/GenBank/DDBJ whole genome shotgun (WGS) entry which is preliminary data.</text>
</comment>
<dbReference type="GO" id="GO:0003735">
    <property type="term" value="F:structural constituent of ribosome"/>
    <property type="evidence" value="ECO:0007669"/>
    <property type="project" value="InterPro"/>
</dbReference>
<dbReference type="InterPro" id="IPR036164">
    <property type="entry name" value="bL21-like_sf"/>
</dbReference>
<gene>
    <name evidence="6 8" type="primary">rplU</name>
    <name evidence="8" type="ORF">COT71_03770</name>
</gene>
<evidence type="ECO:0000256" key="4">
    <source>
        <dbReference type="ARBA" id="ARBA00022980"/>
    </source>
</evidence>
<evidence type="ECO:0000313" key="8">
    <source>
        <dbReference type="EMBL" id="PIT97864.1"/>
    </source>
</evidence>
<dbReference type="GO" id="GO:0019843">
    <property type="term" value="F:rRNA binding"/>
    <property type="evidence" value="ECO:0007669"/>
    <property type="project" value="UniProtKB-UniRule"/>
</dbReference>
<keyword evidence="5 6" id="KW-0687">Ribonucleoprotein</keyword>
<dbReference type="PANTHER" id="PTHR21349:SF0">
    <property type="entry name" value="LARGE RIBOSOMAL SUBUNIT PROTEIN BL21M"/>
    <property type="match status" value="1"/>
</dbReference>
<dbReference type="GO" id="GO:1990904">
    <property type="term" value="C:ribonucleoprotein complex"/>
    <property type="evidence" value="ECO:0007669"/>
    <property type="project" value="UniProtKB-KW"/>
</dbReference>
<dbReference type="SUPFAM" id="SSF141091">
    <property type="entry name" value="L21p-like"/>
    <property type="match status" value="1"/>
</dbReference>
<dbReference type="AlphaFoldDB" id="A0A2M6WYK3"/>
<comment type="function">
    <text evidence="6 7">This protein binds to 23S rRNA in the presence of protein L20.</text>
</comment>
<reference evidence="9" key="1">
    <citation type="submission" date="2017-09" db="EMBL/GenBank/DDBJ databases">
        <title>Depth-based differentiation of microbial function through sediment-hosted aquifers and enrichment of novel symbionts in the deep terrestrial subsurface.</title>
        <authorList>
            <person name="Probst A.J."/>
            <person name="Ladd B."/>
            <person name="Jarett J.K."/>
            <person name="Geller-Mcgrath D.E."/>
            <person name="Sieber C.M.K."/>
            <person name="Emerson J.B."/>
            <person name="Anantharaman K."/>
            <person name="Thomas B.C."/>
            <person name="Malmstrom R."/>
            <person name="Stieglmeier M."/>
            <person name="Klingl A."/>
            <person name="Woyke T."/>
            <person name="Ryan C.M."/>
            <person name="Banfield J.F."/>
        </authorList>
    </citation>
    <scope>NUCLEOTIDE SEQUENCE [LARGE SCALE GENOMIC DNA]</scope>
</reference>
<comment type="subunit">
    <text evidence="6">Part of the 50S ribosomal subunit. Contacts protein L20.</text>
</comment>
<evidence type="ECO:0000256" key="5">
    <source>
        <dbReference type="ARBA" id="ARBA00023274"/>
    </source>
</evidence>
<sequence length="114" mass="12360">MKTAVIRTGGKQYIVQEGDTLKIEKLAMSIGDTATFSDVLLTATDTVTILGTPLVQGASVEAKIMQEGKAKKVTGVKLKAKKRYRHYFGHRQSYTTIQITAIKTGGQVTTKKTA</sequence>
<dbReference type="EMBL" id="PEZP01000042">
    <property type="protein sequence ID" value="PIT97864.1"/>
    <property type="molecule type" value="Genomic_DNA"/>
</dbReference>
<evidence type="ECO:0000256" key="6">
    <source>
        <dbReference type="HAMAP-Rule" id="MF_01363"/>
    </source>
</evidence>
<name>A0A2M6WYK3_9BACT</name>
<evidence type="ECO:0000256" key="3">
    <source>
        <dbReference type="ARBA" id="ARBA00022884"/>
    </source>
</evidence>
<dbReference type="Pfam" id="PF00829">
    <property type="entry name" value="Ribosomal_L21p"/>
    <property type="match status" value="1"/>
</dbReference>
<keyword evidence="3 6" id="KW-0694">RNA-binding</keyword>
<protein>
    <recommendedName>
        <fullName evidence="6">Large ribosomal subunit protein bL21</fullName>
    </recommendedName>
</protein>
<dbReference type="GO" id="GO:0005737">
    <property type="term" value="C:cytoplasm"/>
    <property type="evidence" value="ECO:0007669"/>
    <property type="project" value="UniProtKB-ARBA"/>
</dbReference>